<protein>
    <submittedName>
        <fullName evidence="2">VIP-like peptide isoform 4 VLP4</fullName>
    </submittedName>
</protein>
<dbReference type="AlphaFoldDB" id="A0A0H4ACC0"/>
<accession>A0A0H4ACC0</accession>
<dbReference type="EMBL" id="KP410991">
    <property type="protein sequence ID" value="AKN46145.1"/>
    <property type="molecule type" value="mRNA"/>
</dbReference>
<organism evidence="2">
    <name type="scientific">Desmognathus ocoee</name>
    <name type="common">Ocoee salamander</name>
    <dbReference type="NCBI Taxonomy" id="179530"/>
    <lineage>
        <taxon>Eukaryota</taxon>
        <taxon>Metazoa</taxon>
        <taxon>Chordata</taxon>
        <taxon>Craniata</taxon>
        <taxon>Vertebrata</taxon>
        <taxon>Euteleostomi</taxon>
        <taxon>Amphibia</taxon>
        <taxon>Batrachia</taxon>
        <taxon>Caudata</taxon>
        <taxon>Salamandroidea</taxon>
        <taxon>Plethodontidae</taxon>
        <taxon>Plethodontinae</taxon>
        <taxon>Desmognathus</taxon>
    </lineage>
</organism>
<name>A0A0H4ACC0_9SALA</name>
<feature type="signal peptide" evidence="1">
    <location>
        <begin position="1"/>
        <end position="25"/>
    </location>
</feature>
<proteinExistence type="evidence at transcript level"/>
<reference evidence="2" key="1">
    <citation type="submission" date="2015-01" db="EMBL/GenBank/DDBJ databases">
        <title>Co-option and evolution of non-olfactory courtship pheromones in a terrestrial salamander.</title>
        <authorList>
            <person name="Doty K.A."/>
            <person name="Wilburn D.B."/>
            <person name="Bowen K.E."/>
            <person name="Feldhoff P.W."/>
            <person name="Feldhoff R.C."/>
        </authorList>
    </citation>
    <scope>NUCLEOTIDE SEQUENCE</scope>
</reference>
<feature type="chain" id="PRO_5005204621" evidence="1">
    <location>
        <begin position="26"/>
        <end position="83"/>
    </location>
</feature>
<evidence type="ECO:0000256" key="1">
    <source>
        <dbReference type="SAM" id="SignalP"/>
    </source>
</evidence>
<keyword evidence="1" id="KW-0732">Signal</keyword>
<sequence>MQHKSSFPFLLCFFILSLLYLQAQALLALGTYSAMSENALNEEITPVKRHSDAEFTDGYTRQLAKEQLEKYLSDVLGAKIRLP</sequence>
<evidence type="ECO:0000313" key="2">
    <source>
        <dbReference type="EMBL" id="AKN46145.1"/>
    </source>
</evidence>